<reference evidence="2" key="1">
    <citation type="submission" date="2023-07" db="EMBL/GenBank/DDBJ databases">
        <title>Study on multiphase classification of strain Alteromonas salexigens isolated from the Yellow Sea.</title>
        <authorList>
            <person name="Sun L."/>
        </authorList>
    </citation>
    <scope>NUCLEOTIDE SEQUENCE [LARGE SCALE GENOMIC DNA]</scope>
    <source>
        <strain evidence="2">ASW11-19</strain>
    </source>
</reference>
<proteinExistence type="predicted"/>
<dbReference type="Proteomes" id="UP001209257">
    <property type="component" value="Unassembled WGS sequence"/>
</dbReference>
<evidence type="ECO:0000313" key="1">
    <source>
        <dbReference type="EMBL" id="MCU7554397.1"/>
    </source>
</evidence>
<gene>
    <name evidence="1" type="ORF">OCL06_07285</name>
</gene>
<dbReference type="Pfam" id="PF16108">
    <property type="entry name" value="DUF4826"/>
    <property type="match status" value="1"/>
</dbReference>
<evidence type="ECO:0000313" key="2">
    <source>
        <dbReference type="Proteomes" id="UP001209257"/>
    </source>
</evidence>
<accession>A0ABT2VM56</accession>
<dbReference type="InterPro" id="IPR032251">
    <property type="entry name" value="DUF4826"/>
</dbReference>
<dbReference type="EMBL" id="JAOTJC010000006">
    <property type="protein sequence ID" value="MCU7554397.1"/>
    <property type="molecule type" value="Genomic_DNA"/>
</dbReference>
<name>A0ABT2VM56_9ALTE</name>
<comment type="caution">
    <text evidence="1">The sequence shown here is derived from an EMBL/GenBank/DDBJ whole genome shotgun (WGS) entry which is preliminary data.</text>
</comment>
<organism evidence="1 2">
    <name type="scientific">Alteromonas salexigens</name>
    <dbReference type="NCBI Taxonomy" id="2982530"/>
    <lineage>
        <taxon>Bacteria</taxon>
        <taxon>Pseudomonadati</taxon>
        <taxon>Pseudomonadota</taxon>
        <taxon>Gammaproteobacteria</taxon>
        <taxon>Alteromonadales</taxon>
        <taxon>Alteromonadaceae</taxon>
        <taxon>Alteromonas/Salinimonas group</taxon>
        <taxon>Alteromonas</taxon>
    </lineage>
</organism>
<dbReference type="RefSeq" id="WP_262993070.1">
    <property type="nucleotide sequence ID" value="NZ_JAOTJC010000006.1"/>
</dbReference>
<protein>
    <submittedName>
        <fullName evidence="1">DUF4826 family protein</fullName>
    </submittedName>
</protein>
<keyword evidence="2" id="KW-1185">Reference proteome</keyword>
<sequence>MSEQQVPEPMTQEERTAWVREQFQRANKHLAENGVLYDSVITSESRYLVPYVALWKIKALDNKQYWVMSGDLPVDFTLSDNAATARDAIKFFAMHWQLKAENIRQGQGSDDTQLAFANLLQSRAESLFSMQAEDQLWQQ</sequence>